<proteinExistence type="predicted"/>
<keyword evidence="3" id="KW-1185">Reference proteome</keyword>
<organism evidence="3">
    <name type="scientific">Arabidopsis lyrata subsp. lyrata</name>
    <name type="common">Lyre-leaved rock-cress</name>
    <dbReference type="NCBI Taxonomy" id="81972"/>
    <lineage>
        <taxon>Eukaryota</taxon>
        <taxon>Viridiplantae</taxon>
        <taxon>Streptophyta</taxon>
        <taxon>Embryophyta</taxon>
        <taxon>Tracheophyta</taxon>
        <taxon>Spermatophyta</taxon>
        <taxon>Magnoliopsida</taxon>
        <taxon>eudicotyledons</taxon>
        <taxon>Gunneridae</taxon>
        <taxon>Pentapetalae</taxon>
        <taxon>rosids</taxon>
        <taxon>malvids</taxon>
        <taxon>Brassicales</taxon>
        <taxon>Brassicaceae</taxon>
        <taxon>Camelineae</taxon>
        <taxon>Arabidopsis</taxon>
    </lineage>
</organism>
<dbReference type="OrthoDB" id="1100493at2759"/>
<reference evidence="3" key="1">
    <citation type="journal article" date="2011" name="Nat. Genet.">
        <title>The Arabidopsis lyrata genome sequence and the basis of rapid genome size change.</title>
        <authorList>
            <person name="Hu T.T."/>
            <person name="Pattyn P."/>
            <person name="Bakker E.G."/>
            <person name="Cao J."/>
            <person name="Cheng J.-F."/>
            <person name="Clark R.M."/>
            <person name="Fahlgren N."/>
            <person name="Fawcett J.A."/>
            <person name="Grimwood J."/>
            <person name="Gundlach H."/>
            <person name="Haberer G."/>
            <person name="Hollister J.D."/>
            <person name="Ossowski S."/>
            <person name="Ottilar R.P."/>
            <person name="Salamov A.A."/>
            <person name="Schneeberger K."/>
            <person name="Spannagl M."/>
            <person name="Wang X."/>
            <person name="Yang L."/>
            <person name="Nasrallah M.E."/>
            <person name="Bergelson J."/>
            <person name="Carrington J.C."/>
            <person name="Gaut B.S."/>
            <person name="Schmutz J."/>
            <person name="Mayer K.F.X."/>
            <person name="Van de Peer Y."/>
            <person name="Grigoriev I.V."/>
            <person name="Nordborg M."/>
            <person name="Weigel D."/>
            <person name="Guo Y.-L."/>
        </authorList>
    </citation>
    <scope>NUCLEOTIDE SEQUENCE [LARGE SCALE GENOMIC DNA]</scope>
    <source>
        <strain evidence="3">cv. MN47</strain>
    </source>
</reference>
<dbReference type="KEGG" id="aly:9326988"/>
<dbReference type="PANTHER" id="PTHR31111:SF130">
    <property type="entry name" value="F-BOX ASSOCIATED UBIQUITINATION EFFECTOR FAMILY PROTEIN"/>
    <property type="match status" value="1"/>
</dbReference>
<name>D7KGJ0_ARALL</name>
<evidence type="ECO:0000313" key="2">
    <source>
        <dbReference type="EMBL" id="EFH67185.1"/>
    </source>
</evidence>
<accession>D7KGJ0</accession>
<dbReference type="InterPro" id="IPR013187">
    <property type="entry name" value="F-box-assoc_dom_typ3"/>
</dbReference>
<dbReference type="HOGENOM" id="CLU_027176_9_0_1"/>
<gene>
    <name evidence="2" type="ORF">ARALYDRAFT_890697</name>
</gene>
<dbReference type="Proteomes" id="UP000008694">
    <property type="component" value="Unassembled WGS sequence"/>
</dbReference>
<evidence type="ECO:0000259" key="1">
    <source>
        <dbReference type="Pfam" id="PF08268"/>
    </source>
</evidence>
<dbReference type="PANTHER" id="PTHR31111">
    <property type="entry name" value="BNAA05G37150D PROTEIN-RELATED"/>
    <property type="match status" value="1"/>
</dbReference>
<sequence>MRYRKFFSFLGFDPIDKQFKALFIAYPYCSDDQEILTVGTEKMEWRKIHCPLTHHPISKGICINGVLYYFACGIVRTSDDENYEDVIVCFDVRYEKFKFIDANFFRDRDQVLDITELIWINYKGKLCAISWGILCGNTGGRMLRMWVLEDVEKHEWSKYVYTLTENEVIKDLYDLIVGVTATGEIVFSKKNDTSRPVYAIVDLVEDLNINDAKELKSSSVNQGLSIIRKRPTTTTSSDL</sequence>
<dbReference type="Pfam" id="PF08268">
    <property type="entry name" value="FBA_3"/>
    <property type="match status" value="1"/>
</dbReference>
<dbReference type="AlphaFoldDB" id="D7KGJ0"/>
<feature type="domain" description="F-box associated beta-propeller type 3" evidence="1">
    <location>
        <begin position="2"/>
        <end position="196"/>
    </location>
</feature>
<dbReference type="InterPro" id="IPR017451">
    <property type="entry name" value="F-box-assoc_interact_dom"/>
</dbReference>
<dbReference type="EMBL" id="GL348713">
    <property type="protein sequence ID" value="EFH67185.1"/>
    <property type="molecule type" value="Genomic_DNA"/>
</dbReference>
<evidence type="ECO:0000313" key="3">
    <source>
        <dbReference type="Proteomes" id="UP000008694"/>
    </source>
</evidence>
<dbReference type="Gramene" id="scaffold_103491.1">
    <property type="protein sequence ID" value="scaffold_103491.1"/>
    <property type="gene ID" value="scaffold_103491.1"/>
</dbReference>
<dbReference type="NCBIfam" id="TIGR01640">
    <property type="entry name" value="F_box_assoc_1"/>
    <property type="match status" value="1"/>
</dbReference>
<protein>
    <recommendedName>
        <fullName evidence="1">F-box associated beta-propeller type 3 domain-containing protein</fullName>
    </recommendedName>
</protein>
<dbReference type="eggNOG" id="ENOG502S2EQ">
    <property type="taxonomic scope" value="Eukaryota"/>
</dbReference>